<dbReference type="InterPro" id="IPR010920">
    <property type="entry name" value="LSM_dom_sf"/>
</dbReference>
<proteinExistence type="inferred from homology"/>
<name>K0ING3_NITGG</name>
<dbReference type="HOGENOM" id="CLU_037945_1_0_2"/>
<feature type="domain" description="Mechanosensitive ion channel MscS C-terminal" evidence="9">
    <location>
        <begin position="169"/>
        <end position="251"/>
    </location>
</feature>
<evidence type="ECO:0000313" key="10">
    <source>
        <dbReference type="EMBL" id="AFU59324.1"/>
    </source>
</evidence>
<feature type="transmembrane region" description="Helical" evidence="7">
    <location>
        <begin position="6"/>
        <end position="31"/>
    </location>
</feature>
<evidence type="ECO:0000313" key="11">
    <source>
        <dbReference type="Proteomes" id="UP000008037"/>
    </source>
</evidence>
<dbReference type="InterPro" id="IPR011066">
    <property type="entry name" value="MscS_channel_C_sf"/>
</dbReference>
<dbReference type="Pfam" id="PF00924">
    <property type="entry name" value="MS_channel_2nd"/>
    <property type="match status" value="1"/>
</dbReference>
<evidence type="ECO:0000259" key="8">
    <source>
        <dbReference type="Pfam" id="PF00924"/>
    </source>
</evidence>
<dbReference type="PANTHER" id="PTHR30221:SF20">
    <property type="entry name" value="SMALL-CONDUCTANCE MECHANOSENSITIVE CHANNEL"/>
    <property type="match status" value="1"/>
</dbReference>
<feature type="transmembrane region" description="Helical" evidence="7">
    <location>
        <begin position="51"/>
        <end position="70"/>
    </location>
</feature>
<comment type="subcellular location">
    <subcellularLocation>
        <location evidence="1">Cell membrane</location>
        <topology evidence="1">Multi-pass membrane protein</topology>
    </subcellularLocation>
</comment>
<dbReference type="InParanoid" id="K0ING3"/>
<feature type="transmembrane region" description="Helical" evidence="7">
    <location>
        <begin position="76"/>
        <end position="103"/>
    </location>
</feature>
<evidence type="ECO:0000256" key="7">
    <source>
        <dbReference type="SAM" id="Phobius"/>
    </source>
</evidence>
<dbReference type="AlphaFoldDB" id="K0ING3"/>
<dbReference type="InterPro" id="IPR049278">
    <property type="entry name" value="MS_channel_C"/>
</dbReference>
<dbReference type="GO" id="GO:0008381">
    <property type="term" value="F:mechanosensitive monoatomic ion channel activity"/>
    <property type="evidence" value="ECO:0007669"/>
    <property type="project" value="InterPro"/>
</dbReference>
<dbReference type="SUPFAM" id="SSF50182">
    <property type="entry name" value="Sm-like ribonucleoproteins"/>
    <property type="match status" value="1"/>
</dbReference>
<dbReference type="Gene3D" id="1.10.287.1260">
    <property type="match status" value="1"/>
</dbReference>
<keyword evidence="6 7" id="KW-0472">Membrane</keyword>
<dbReference type="InterPro" id="IPR006685">
    <property type="entry name" value="MscS_channel_2nd"/>
</dbReference>
<reference evidence="10 11" key="1">
    <citation type="journal article" date="2012" name="Environ. Microbiol.">
        <title>The genome of the ammonia-oxidizing Candidatus Nitrososphaera gargensis: insights into metabolic versatility and environmental adaptations.</title>
        <authorList>
            <person name="Spang A."/>
            <person name="Poehlein A."/>
            <person name="Offre P."/>
            <person name="Zumbragel S."/>
            <person name="Haider S."/>
            <person name="Rychlik N."/>
            <person name="Nowka B."/>
            <person name="Schmeisser C."/>
            <person name="Lebedeva E.V."/>
            <person name="Rattei T."/>
            <person name="Bohm C."/>
            <person name="Schmid M."/>
            <person name="Galushko A."/>
            <person name="Hatzenpichler R."/>
            <person name="Weinmaier T."/>
            <person name="Daniel R."/>
            <person name="Schleper C."/>
            <person name="Spieck E."/>
            <person name="Streit W."/>
            <person name="Wagner M."/>
        </authorList>
    </citation>
    <scope>NUCLEOTIDE SEQUENCE [LARGE SCALE GENOMIC DNA]</scope>
    <source>
        <strain evidence="11">Ga9.2</strain>
    </source>
</reference>
<comment type="similarity">
    <text evidence="2">Belongs to the MscS (TC 1.A.23) family.</text>
</comment>
<accession>K0ING3</accession>
<dbReference type="Proteomes" id="UP000008037">
    <property type="component" value="Chromosome"/>
</dbReference>
<evidence type="ECO:0000256" key="5">
    <source>
        <dbReference type="ARBA" id="ARBA00022989"/>
    </source>
</evidence>
<protein>
    <submittedName>
        <fullName evidence="10">Putative mechanosensitive ion channel MscS</fullName>
    </submittedName>
</protein>
<sequence>MFGIPVELLTILLTIVIIVAGFVIAHSVRIVTTRYLGSHLPPDTRKTIGRISYYVIIAIALFSALGVSGIDLSGVFLAGGIAGIVIGFATQSLFSNLISGIFLQVDKPMKIGDPVLITGKLPDVAGIVVEITTLSSRLRMFDGTYVRLPNSDVFLSEIRNFSGAAARRVEISVRIAYREDTTKVVEMIRKSLRETPLVLIEPEPDIYVDSLGDSAVNINVWCWVPFSVWFNMRKQLVEQVKKELDANRIEIPLPQRIVYLADRSHSRKGGSSLGVSSGEIHEGLNIDEYMHQND</sequence>
<feature type="domain" description="Mechanosensitive ion channel MscS" evidence="8">
    <location>
        <begin position="93"/>
        <end position="162"/>
    </location>
</feature>
<evidence type="ECO:0000256" key="6">
    <source>
        <dbReference type="ARBA" id="ARBA00023136"/>
    </source>
</evidence>
<dbReference type="InterPro" id="IPR045275">
    <property type="entry name" value="MscS_archaea/bacteria_type"/>
</dbReference>
<dbReference type="InterPro" id="IPR006686">
    <property type="entry name" value="MscS_channel_CS"/>
</dbReference>
<evidence type="ECO:0000256" key="4">
    <source>
        <dbReference type="ARBA" id="ARBA00022692"/>
    </source>
</evidence>
<evidence type="ECO:0000256" key="3">
    <source>
        <dbReference type="ARBA" id="ARBA00022475"/>
    </source>
</evidence>
<evidence type="ECO:0000256" key="1">
    <source>
        <dbReference type="ARBA" id="ARBA00004651"/>
    </source>
</evidence>
<keyword evidence="5 7" id="KW-1133">Transmembrane helix</keyword>
<dbReference type="InterPro" id="IPR023408">
    <property type="entry name" value="MscS_beta-dom_sf"/>
</dbReference>
<dbReference type="Pfam" id="PF21082">
    <property type="entry name" value="MS_channel_3rd"/>
    <property type="match status" value="1"/>
</dbReference>
<dbReference type="KEGG" id="nga:Ngar_c23990"/>
<dbReference type="EMBL" id="CP002408">
    <property type="protein sequence ID" value="AFU59324.1"/>
    <property type="molecule type" value="Genomic_DNA"/>
</dbReference>
<dbReference type="Gene3D" id="2.30.30.60">
    <property type="match status" value="1"/>
</dbReference>
<gene>
    <name evidence="10" type="primary">mscS2</name>
    <name evidence="10" type="ordered locus">Ngar_c23990</name>
</gene>
<evidence type="ECO:0000259" key="9">
    <source>
        <dbReference type="Pfam" id="PF21082"/>
    </source>
</evidence>
<dbReference type="PANTHER" id="PTHR30221">
    <property type="entry name" value="SMALL-CONDUCTANCE MECHANOSENSITIVE CHANNEL"/>
    <property type="match status" value="1"/>
</dbReference>
<keyword evidence="3" id="KW-1003">Cell membrane</keyword>
<dbReference type="PROSITE" id="PS01246">
    <property type="entry name" value="UPF0003"/>
    <property type="match status" value="1"/>
</dbReference>
<keyword evidence="4 7" id="KW-0812">Transmembrane</keyword>
<keyword evidence="11" id="KW-1185">Reference proteome</keyword>
<organism evidence="10 11">
    <name type="scientific">Nitrososphaera gargensis (strain Ga9.2)</name>
    <dbReference type="NCBI Taxonomy" id="1237085"/>
    <lineage>
        <taxon>Archaea</taxon>
        <taxon>Nitrososphaerota</taxon>
        <taxon>Nitrososphaeria</taxon>
        <taxon>Nitrososphaerales</taxon>
        <taxon>Nitrososphaeraceae</taxon>
        <taxon>Nitrososphaera</taxon>
    </lineage>
</organism>
<dbReference type="GO" id="GO:0005886">
    <property type="term" value="C:plasma membrane"/>
    <property type="evidence" value="ECO:0007669"/>
    <property type="project" value="UniProtKB-SubCell"/>
</dbReference>
<dbReference type="STRING" id="1237085.Ngar_c23990"/>
<evidence type="ECO:0000256" key="2">
    <source>
        <dbReference type="ARBA" id="ARBA00008017"/>
    </source>
</evidence>
<dbReference type="SUPFAM" id="SSF82689">
    <property type="entry name" value="Mechanosensitive channel protein MscS (YggB), C-terminal domain"/>
    <property type="match status" value="1"/>
</dbReference>
<dbReference type="Gene3D" id="3.30.70.100">
    <property type="match status" value="1"/>
</dbReference>
<dbReference type="SUPFAM" id="SSF82861">
    <property type="entry name" value="Mechanosensitive channel protein MscS (YggB), transmembrane region"/>
    <property type="match status" value="1"/>
</dbReference>
<dbReference type="InterPro" id="IPR011014">
    <property type="entry name" value="MscS_channel_TM-2"/>
</dbReference>